<comment type="caution">
    <text evidence="3">The sequence shown here is derived from an EMBL/GenBank/DDBJ whole genome shotgun (WGS) entry which is preliminary data.</text>
</comment>
<evidence type="ECO:0000313" key="3">
    <source>
        <dbReference type="EMBL" id="GMT01735.1"/>
    </source>
</evidence>
<proteinExistence type="predicted"/>
<feature type="compositionally biased region" description="Basic and acidic residues" evidence="1">
    <location>
        <begin position="162"/>
        <end position="173"/>
    </location>
</feature>
<name>A0AAV5U5R3_9BILA</name>
<reference evidence="3" key="1">
    <citation type="submission" date="2023-10" db="EMBL/GenBank/DDBJ databases">
        <title>Genome assembly of Pristionchus species.</title>
        <authorList>
            <person name="Yoshida K."/>
            <person name="Sommer R.J."/>
        </authorList>
    </citation>
    <scope>NUCLEOTIDE SEQUENCE</scope>
    <source>
        <strain evidence="3">RS0144</strain>
    </source>
</reference>
<accession>A0AAV5U5R3</accession>
<keyword evidence="4" id="KW-1185">Reference proteome</keyword>
<protein>
    <submittedName>
        <fullName evidence="3">Uncharacterized protein</fullName>
    </submittedName>
</protein>
<evidence type="ECO:0000256" key="1">
    <source>
        <dbReference type="SAM" id="MobiDB-lite"/>
    </source>
</evidence>
<feature type="non-terminal residue" evidence="3">
    <location>
        <position position="1"/>
    </location>
</feature>
<dbReference type="EMBL" id="BTSX01000005">
    <property type="protein sequence ID" value="GMT01735.1"/>
    <property type="molecule type" value="Genomic_DNA"/>
</dbReference>
<organism evidence="3 4">
    <name type="scientific">Pristionchus entomophagus</name>
    <dbReference type="NCBI Taxonomy" id="358040"/>
    <lineage>
        <taxon>Eukaryota</taxon>
        <taxon>Metazoa</taxon>
        <taxon>Ecdysozoa</taxon>
        <taxon>Nematoda</taxon>
        <taxon>Chromadorea</taxon>
        <taxon>Rhabditida</taxon>
        <taxon>Rhabditina</taxon>
        <taxon>Diplogasteromorpha</taxon>
        <taxon>Diplogasteroidea</taxon>
        <taxon>Neodiplogasteridae</taxon>
        <taxon>Pristionchus</taxon>
    </lineage>
</organism>
<sequence length="173" mass="19591">KRQLTLWPTSVLSTLQDRSSYLIRLISKDLALVFPSPLSILYPCYVWILFSRYFAQVAWRFNITATFLIQKFDEIRFSADMDFMLVETSEGTAQPATNPSNPAAGPEAQSDAVAELRSQLEEKRKAFAEATTSFRSVIAMKNQQIKQLEQANDRMNTTNGEAAKKVLKRSETS</sequence>
<gene>
    <name evidence="3" type="ORF">PENTCL1PPCAC_23909</name>
</gene>
<keyword evidence="2" id="KW-1133">Transmembrane helix</keyword>
<keyword evidence="2" id="KW-0812">Transmembrane</keyword>
<evidence type="ECO:0000313" key="4">
    <source>
        <dbReference type="Proteomes" id="UP001432027"/>
    </source>
</evidence>
<dbReference type="Proteomes" id="UP001432027">
    <property type="component" value="Unassembled WGS sequence"/>
</dbReference>
<dbReference type="AlphaFoldDB" id="A0AAV5U5R3"/>
<feature type="region of interest" description="Disordered" evidence="1">
    <location>
        <begin position="90"/>
        <end position="111"/>
    </location>
</feature>
<feature type="region of interest" description="Disordered" evidence="1">
    <location>
        <begin position="150"/>
        <end position="173"/>
    </location>
</feature>
<feature type="compositionally biased region" description="Polar residues" evidence="1">
    <location>
        <begin position="150"/>
        <end position="160"/>
    </location>
</feature>
<feature type="transmembrane region" description="Helical" evidence="2">
    <location>
        <begin position="30"/>
        <end position="50"/>
    </location>
</feature>
<feature type="compositionally biased region" description="Polar residues" evidence="1">
    <location>
        <begin position="90"/>
        <end position="101"/>
    </location>
</feature>
<keyword evidence="2" id="KW-0472">Membrane</keyword>
<evidence type="ECO:0000256" key="2">
    <source>
        <dbReference type="SAM" id="Phobius"/>
    </source>
</evidence>